<feature type="domain" description="Fibronectin type-III" evidence="2">
    <location>
        <begin position="380"/>
        <end position="477"/>
    </location>
</feature>
<sequence length="569" mass="63346">MLQRNKMYAILKHLLAPGRYYMFRVAAVSLHGSNGFSKSSQPFKLSKEPRAPGPPRDLSLVNSEVDERNFWKQRIKWTPPLSELPVKNYLLSWQKSSAKQAAAYEEMLKRRSSFEKQEKRSALNAEDDENESDDGILERERMSIVVPPYYSYATIEQLQPASVYLVEIHAIVDSSDGELHGEKGIIYVRTGESSESETSINTTTTSGGITSPVTATVPTIQEGSKQQSGDAEAESDFRDTRTDNGLGKLEIRTPYFDDDSLKTVVSWFSDGLCSESRTEYTVSESRTEYTVRWRLMLCRGGKNGQRLTYYDLDKSGEDWAEMQVHECVAVLEDLDFACSYSVQLVDSASGRVVAASNFETQSCEKTASTVVLTCSDQLSSSSGLFCIVNPTNNSRVQCSWKNAKDGEKSMQPIGYRIVLSGSSNEENKIVITSPQTTTAQFDNLLPGHEYHVYVQAITSSGLGNTLSTAFRISSGKLNRSDSFYENRGSRRDHGLSRITSMITDRNAAVQSASGRERSDGSLYNNERLPGLTVLELPLESAASSVVRWMASYCVGVIIVFRHFFVDCLL</sequence>
<feature type="region of interest" description="Disordered" evidence="1">
    <location>
        <begin position="115"/>
        <end position="136"/>
    </location>
</feature>
<evidence type="ECO:0000259" key="2">
    <source>
        <dbReference type="PROSITE" id="PS50853"/>
    </source>
</evidence>
<reference evidence="5" key="1">
    <citation type="submission" date="2016-06" db="UniProtKB">
        <authorList>
            <consortium name="WormBaseParasite"/>
        </authorList>
    </citation>
    <scope>IDENTIFICATION</scope>
</reference>
<dbReference type="Proteomes" id="UP000271098">
    <property type="component" value="Unassembled WGS sequence"/>
</dbReference>
<feature type="compositionally biased region" description="Polar residues" evidence="1">
    <location>
        <begin position="220"/>
        <end position="229"/>
    </location>
</feature>
<name>A0A183E1X2_9BILA</name>
<gene>
    <name evidence="3" type="ORF">GPUH_LOCUS14963</name>
</gene>
<feature type="compositionally biased region" description="Acidic residues" evidence="1">
    <location>
        <begin position="125"/>
        <end position="135"/>
    </location>
</feature>
<dbReference type="InterPro" id="IPR042447">
    <property type="entry name" value="Anosmin-1"/>
</dbReference>
<dbReference type="WBParaSite" id="GPUH_0001498301-mRNA-1">
    <property type="protein sequence ID" value="GPUH_0001498301-mRNA-1"/>
    <property type="gene ID" value="GPUH_0001498301"/>
</dbReference>
<dbReference type="EMBL" id="UYRT01081858">
    <property type="protein sequence ID" value="VDN25104.1"/>
    <property type="molecule type" value="Genomic_DNA"/>
</dbReference>
<dbReference type="CDD" id="cd00063">
    <property type="entry name" value="FN3"/>
    <property type="match status" value="1"/>
</dbReference>
<dbReference type="PROSITE" id="PS50853">
    <property type="entry name" value="FN3"/>
    <property type="match status" value="1"/>
</dbReference>
<protein>
    <submittedName>
        <fullName evidence="5">Fibronectin type-III domain-containing protein</fullName>
    </submittedName>
</protein>
<dbReference type="SUPFAM" id="SSF49265">
    <property type="entry name" value="Fibronectin type III"/>
    <property type="match status" value="2"/>
</dbReference>
<dbReference type="Pfam" id="PF00041">
    <property type="entry name" value="fn3"/>
    <property type="match status" value="1"/>
</dbReference>
<dbReference type="InterPro" id="IPR036116">
    <property type="entry name" value="FN3_sf"/>
</dbReference>
<organism evidence="5">
    <name type="scientific">Gongylonema pulchrum</name>
    <dbReference type="NCBI Taxonomy" id="637853"/>
    <lineage>
        <taxon>Eukaryota</taxon>
        <taxon>Metazoa</taxon>
        <taxon>Ecdysozoa</taxon>
        <taxon>Nematoda</taxon>
        <taxon>Chromadorea</taxon>
        <taxon>Rhabditida</taxon>
        <taxon>Spirurina</taxon>
        <taxon>Spiruromorpha</taxon>
        <taxon>Spiruroidea</taxon>
        <taxon>Gongylonematidae</taxon>
        <taxon>Gongylonema</taxon>
    </lineage>
</organism>
<dbReference type="GO" id="GO:0009986">
    <property type="term" value="C:cell surface"/>
    <property type="evidence" value="ECO:0007669"/>
    <property type="project" value="TreeGrafter"/>
</dbReference>
<proteinExistence type="predicted"/>
<evidence type="ECO:0000256" key="1">
    <source>
        <dbReference type="SAM" id="MobiDB-lite"/>
    </source>
</evidence>
<dbReference type="InterPro" id="IPR013783">
    <property type="entry name" value="Ig-like_fold"/>
</dbReference>
<accession>A0A183E1X2</accession>
<dbReference type="SMART" id="SM00060">
    <property type="entry name" value="FN3"/>
    <property type="match status" value="2"/>
</dbReference>
<feature type="region of interest" description="Disordered" evidence="1">
    <location>
        <begin position="220"/>
        <end position="242"/>
    </location>
</feature>
<dbReference type="GO" id="GO:0030182">
    <property type="term" value="P:neuron differentiation"/>
    <property type="evidence" value="ECO:0007669"/>
    <property type="project" value="TreeGrafter"/>
</dbReference>
<keyword evidence="4" id="KW-1185">Reference proteome</keyword>
<evidence type="ECO:0000313" key="4">
    <source>
        <dbReference type="Proteomes" id="UP000271098"/>
    </source>
</evidence>
<evidence type="ECO:0000313" key="5">
    <source>
        <dbReference type="WBParaSite" id="GPUH_0001498301-mRNA-1"/>
    </source>
</evidence>
<dbReference type="PANTHER" id="PTHR14131:SF5">
    <property type="entry name" value="ANOSMIN-1"/>
    <property type="match status" value="1"/>
</dbReference>
<dbReference type="AlphaFoldDB" id="A0A183E1X2"/>
<dbReference type="PANTHER" id="PTHR14131">
    <property type="entry name" value="ANOSMIN"/>
    <property type="match status" value="1"/>
</dbReference>
<evidence type="ECO:0000313" key="3">
    <source>
        <dbReference type="EMBL" id="VDN25104.1"/>
    </source>
</evidence>
<feature type="region of interest" description="Disordered" evidence="1">
    <location>
        <begin position="39"/>
        <end position="59"/>
    </location>
</feature>
<dbReference type="OrthoDB" id="4473401at2759"/>
<dbReference type="InterPro" id="IPR003961">
    <property type="entry name" value="FN3_dom"/>
</dbReference>
<reference evidence="3 4" key="2">
    <citation type="submission" date="2018-11" db="EMBL/GenBank/DDBJ databases">
        <authorList>
            <consortium name="Pathogen Informatics"/>
        </authorList>
    </citation>
    <scope>NUCLEOTIDE SEQUENCE [LARGE SCALE GENOMIC DNA]</scope>
</reference>
<dbReference type="Gene3D" id="2.60.40.10">
    <property type="entry name" value="Immunoglobulins"/>
    <property type="match status" value="2"/>
</dbReference>